<accession>A0AAU3I9F8</accession>
<dbReference type="SUPFAM" id="SSF51905">
    <property type="entry name" value="FAD/NAD(P)-binding domain"/>
    <property type="match status" value="1"/>
</dbReference>
<dbReference type="PANTHER" id="PTHR13789">
    <property type="entry name" value="MONOOXYGENASE"/>
    <property type="match status" value="1"/>
</dbReference>
<dbReference type="InterPro" id="IPR036188">
    <property type="entry name" value="FAD/NAD-bd_sf"/>
</dbReference>
<dbReference type="Gene3D" id="3.50.50.60">
    <property type="entry name" value="FAD/NAD(P)-binding domain"/>
    <property type="match status" value="1"/>
</dbReference>
<keyword evidence="1" id="KW-0560">Oxidoreductase</keyword>
<dbReference type="PANTHER" id="PTHR13789:SF309">
    <property type="entry name" value="PUTATIVE (AFU_ORTHOLOGUE AFUA_6G14510)-RELATED"/>
    <property type="match status" value="1"/>
</dbReference>
<dbReference type="GO" id="GO:0071949">
    <property type="term" value="F:FAD binding"/>
    <property type="evidence" value="ECO:0007669"/>
    <property type="project" value="InterPro"/>
</dbReference>
<dbReference type="EMBL" id="CP109546">
    <property type="protein sequence ID" value="WTZ06593.1"/>
    <property type="molecule type" value="Genomic_DNA"/>
</dbReference>
<dbReference type="PRINTS" id="PR00420">
    <property type="entry name" value="RNGMNOXGNASE"/>
</dbReference>
<keyword evidence="2 5" id="KW-0503">Monooxygenase</keyword>
<reference evidence="5" key="1">
    <citation type="submission" date="2022-10" db="EMBL/GenBank/DDBJ databases">
        <title>The complete genomes of actinobacterial strains from the NBC collection.</title>
        <authorList>
            <person name="Joergensen T.S."/>
            <person name="Alvarez Arevalo M."/>
            <person name="Sterndorff E.B."/>
            <person name="Faurdal D."/>
            <person name="Vuksanovic O."/>
            <person name="Mourched A.-S."/>
            <person name="Charusanti P."/>
            <person name="Shaw S."/>
            <person name="Blin K."/>
            <person name="Weber T."/>
        </authorList>
    </citation>
    <scope>NUCLEOTIDE SEQUENCE</scope>
    <source>
        <strain evidence="5">NBC_01393</strain>
    </source>
</reference>
<feature type="domain" description="FAD-binding" evidence="3">
    <location>
        <begin position="2"/>
        <end position="344"/>
    </location>
</feature>
<organism evidence="5">
    <name type="scientific">Streptomyces sp. NBC_01393</name>
    <dbReference type="NCBI Taxonomy" id="2903851"/>
    <lineage>
        <taxon>Bacteria</taxon>
        <taxon>Bacillati</taxon>
        <taxon>Actinomycetota</taxon>
        <taxon>Actinomycetes</taxon>
        <taxon>Kitasatosporales</taxon>
        <taxon>Streptomycetaceae</taxon>
        <taxon>Streptomyces</taxon>
    </lineage>
</organism>
<gene>
    <name evidence="4" type="ORF">OG699_00230</name>
    <name evidence="5" type="ORF">OG699_45030</name>
</gene>
<sequence length="402" mass="43358">MKIIIVGAGVGGVAAAVALSRRHEVEVYEAADQLRTDGNGVLLYPNATGILDELGVPAENVDGARMEALDLVADGDTRLMRLDLSRLARHFGAEILVTKRGHVLAKLAGRLPDGVVRFGKRAVAVEEIGGKATVAFEDGTRAVGDVVLGADGHRSQVRRLLVDEQPAVYLGDATWHGITKLPHEFAHGSRIHSLYGKEGICVVHPVGGGEVYWAFELPFRDGDTAPPGADGRPAAPGASAVRNLRERFGHWTSTPMPTLLETITDADVGVFPHILHSVRENWSAGPVTLLGDAAHAVPPRLGMGLCQALEDAWVLNRVLSQPGATPREALRRYEALRWPRMRKMHSIATMMGRRNLPLPPGLLRVVGGLLPMTSYQRSQLRSLSNYLNDDAPPLPARSLRVA</sequence>
<name>A0AAU3I9F8_9ACTN</name>
<dbReference type="GO" id="GO:0004497">
    <property type="term" value="F:monooxygenase activity"/>
    <property type="evidence" value="ECO:0007669"/>
    <property type="project" value="UniProtKB-KW"/>
</dbReference>
<proteinExistence type="predicted"/>
<dbReference type="EMBL" id="CP109546">
    <property type="protein sequence ID" value="WTZ14493.1"/>
    <property type="molecule type" value="Genomic_DNA"/>
</dbReference>
<dbReference type="AlphaFoldDB" id="A0AAU3I9F8"/>
<evidence type="ECO:0000259" key="3">
    <source>
        <dbReference type="Pfam" id="PF01494"/>
    </source>
</evidence>
<dbReference type="InterPro" id="IPR050493">
    <property type="entry name" value="FAD-dep_Monooxygenase_BioMet"/>
</dbReference>
<dbReference type="Pfam" id="PF01494">
    <property type="entry name" value="FAD_binding_3"/>
    <property type="match status" value="1"/>
</dbReference>
<protein>
    <submittedName>
        <fullName evidence="5">FAD-dependent monooxygenase</fullName>
    </submittedName>
</protein>
<dbReference type="InterPro" id="IPR002938">
    <property type="entry name" value="FAD-bd"/>
</dbReference>
<evidence type="ECO:0000256" key="2">
    <source>
        <dbReference type="ARBA" id="ARBA00023033"/>
    </source>
</evidence>
<evidence type="ECO:0000256" key="1">
    <source>
        <dbReference type="ARBA" id="ARBA00023002"/>
    </source>
</evidence>
<evidence type="ECO:0000313" key="4">
    <source>
        <dbReference type="EMBL" id="WTZ06593.1"/>
    </source>
</evidence>
<evidence type="ECO:0000313" key="5">
    <source>
        <dbReference type="EMBL" id="WTZ14493.1"/>
    </source>
</evidence>